<evidence type="ECO:0000256" key="1">
    <source>
        <dbReference type="SAM" id="SignalP"/>
    </source>
</evidence>
<organism evidence="2 3">
    <name type="scientific">Kineococcus endophyticus</name>
    <dbReference type="NCBI Taxonomy" id="1181883"/>
    <lineage>
        <taxon>Bacteria</taxon>
        <taxon>Bacillati</taxon>
        <taxon>Actinomycetota</taxon>
        <taxon>Actinomycetes</taxon>
        <taxon>Kineosporiales</taxon>
        <taxon>Kineosporiaceae</taxon>
        <taxon>Kineococcus</taxon>
    </lineage>
</organism>
<comment type="caution">
    <text evidence="2">The sequence shown here is derived from an EMBL/GenBank/DDBJ whole genome shotgun (WGS) entry which is preliminary data.</text>
</comment>
<protein>
    <submittedName>
        <fullName evidence="2">Uncharacterized protein</fullName>
    </submittedName>
</protein>
<dbReference type="RefSeq" id="WP_367637753.1">
    <property type="nucleotide sequence ID" value="NZ_JBFNQN010000005.1"/>
</dbReference>
<reference evidence="2 3" key="1">
    <citation type="submission" date="2024-07" db="EMBL/GenBank/DDBJ databases">
        <authorList>
            <person name="Thanompreechachai J."/>
            <person name="Duangmal K."/>
        </authorList>
    </citation>
    <scope>NUCLEOTIDE SEQUENCE [LARGE SCALE GENOMIC DNA]</scope>
    <source>
        <strain evidence="2 3">KCTC 19886</strain>
    </source>
</reference>
<gene>
    <name evidence="2" type="ORF">AB1207_09170</name>
</gene>
<sequence>MFHRRALTRALIAAPALLALTTAALATAGPASAASGTRAAPHLTARAATLELQAPAQTRPMTDDCYAGWSSALCGYGTVSLTLTGFSAFGGVPSCDPEDAGYSDSCEEPVASLVETRGTTVDVVVKCGGKLLPRVATVPVVTEPSHLVGPADVTGFTRLDADSARVRVAFTLPTPSAIGVCGNRSTQLLSASVRNVTVGWAGAEGTSVPAGTYRLPGAHRVRL</sequence>
<dbReference type="EMBL" id="JBFNQN010000005">
    <property type="protein sequence ID" value="MEW9264916.1"/>
    <property type="molecule type" value="Genomic_DNA"/>
</dbReference>
<evidence type="ECO:0000313" key="3">
    <source>
        <dbReference type="Proteomes" id="UP001555826"/>
    </source>
</evidence>
<name>A0ABV3P5M9_9ACTN</name>
<proteinExistence type="predicted"/>
<evidence type="ECO:0000313" key="2">
    <source>
        <dbReference type="EMBL" id="MEW9264916.1"/>
    </source>
</evidence>
<accession>A0ABV3P5M9</accession>
<feature type="signal peptide" evidence="1">
    <location>
        <begin position="1"/>
        <end position="33"/>
    </location>
</feature>
<dbReference type="Proteomes" id="UP001555826">
    <property type="component" value="Unassembled WGS sequence"/>
</dbReference>
<keyword evidence="1" id="KW-0732">Signal</keyword>
<keyword evidence="3" id="KW-1185">Reference proteome</keyword>
<feature type="chain" id="PRO_5045100254" evidence="1">
    <location>
        <begin position="34"/>
        <end position="223"/>
    </location>
</feature>